<reference evidence="3 4" key="1">
    <citation type="submission" date="2015-08" db="EMBL/GenBank/DDBJ databases">
        <title>The genome of the Asian arowana (Scleropages formosus).</title>
        <authorList>
            <person name="Tan M.H."/>
            <person name="Gan H.M."/>
            <person name="Croft L.J."/>
            <person name="Austin C.M."/>
        </authorList>
    </citation>
    <scope>NUCLEOTIDE SEQUENCE [LARGE SCALE GENOMIC DNA]</scope>
    <source>
        <strain evidence="3">Aro1</strain>
    </source>
</reference>
<evidence type="ECO:0000256" key="1">
    <source>
        <dbReference type="SAM" id="Coils"/>
    </source>
</evidence>
<dbReference type="Pfam" id="PF03992">
    <property type="entry name" value="ABM"/>
    <property type="match status" value="1"/>
</dbReference>
<dbReference type="STRING" id="113540.ENSSFOP00015022612"/>
<dbReference type="EMBL" id="JARO02012133">
    <property type="protein sequence ID" value="KPP59444.1"/>
    <property type="molecule type" value="Genomic_DNA"/>
</dbReference>
<dbReference type="GO" id="GO:0042984">
    <property type="term" value="P:regulation of amyloid precursor protein biosynthetic process"/>
    <property type="evidence" value="ECO:0007669"/>
    <property type="project" value="TreeGrafter"/>
</dbReference>
<dbReference type="PANTHER" id="PTHR12178">
    <property type="entry name" value="EF-HAND DOMAIN-CONTAINING PROTEIN"/>
    <property type="match status" value="1"/>
</dbReference>
<protein>
    <recommendedName>
        <fullName evidence="2">ABM domain-containing protein</fullName>
    </recommendedName>
</protein>
<feature type="coiled-coil region" evidence="1">
    <location>
        <begin position="110"/>
        <end position="137"/>
    </location>
</feature>
<evidence type="ECO:0000313" key="4">
    <source>
        <dbReference type="Proteomes" id="UP000034805"/>
    </source>
</evidence>
<dbReference type="PANTHER" id="PTHR12178:SF3">
    <property type="entry name" value="N-TERMINAL EF-HAND CALCIUM-BINDING PROTEIN 3"/>
    <property type="match status" value="1"/>
</dbReference>
<evidence type="ECO:0000259" key="2">
    <source>
        <dbReference type="PROSITE" id="PS51725"/>
    </source>
</evidence>
<feature type="domain" description="ABM" evidence="2">
    <location>
        <begin position="111"/>
        <end position="205"/>
    </location>
</feature>
<dbReference type="InterPro" id="IPR039862">
    <property type="entry name" value="NECAB1/2/3"/>
</dbReference>
<dbReference type="InterPro" id="IPR007138">
    <property type="entry name" value="ABM_dom"/>
</dbReference>
<dbReference type="AlphaFoldDB" id="A0A0P7TF75"/>
<dbReference type="SUPFAM" id="SSF54909">
    <property type="entry name" value="Dimeric alpha+beta barrel"/>
    <property type="match status" value="1"/>
</dbReference>
<organism evidence="3 4">
    <name type="scientific">Scleropages formosus</name>
    <name type="common">Asian bonytongue</name>
    <name type="synonym">Osteoglossum formosum</name>
    <dbReference type="NCBI Taxonomy" id="113540"/>
    <lineage>
        <taxon>Eukaryota</taxon>
        <taxon>Metazoa</taxon>
        <taxon>Chordata</taxon>
        <taxon>Craniata</taxon>
        <taxon>Vertebrata</taxon>
        <taxon>Euteleostomi</taxon>
        <taxon>Actinopterygii</taxon>
        <taxon>Neopterygii</taxon>
        <taxon>Teleostei</taxon>
        <taxon>Osteoglossocephala</taxon>
        <taxon>Osteoglossomorpha</taxon>
        <taxon>Osteoglossiformes</taxon>
        <taxon>Osteoglossidae</taxon>
        <taxon>Scleropages</taxon>
    </lineage>
</organism>
<sequence length="238" mass="27166">MMYTVSCCLADVGGEPLVSSINRKEAKKPEELSVQRSSRRCARRIQKNLCLSPTDPYSGMLTTGVSVEPDNHWSSQINRLQLLIDKLEYQSPRLEPLKEDTLASTYKSNILLVQRQMSVMEKNLEEFQQALRRYTEATISQSDSLHVSIQKLPERSCFIMYEFWQDRISWMRPFSEPALGSVGRSLSFFSYLQSSTSKTFQRCVIDVLEDPEVVSTMLLPGESAAPRVNLIPSEHFSL</sequence>
<dbReference type="InterPro" id="IPR011008">
    <property type="entry name" value="Dimeric_a/b-barrel"/>
</dbReference>
<evidence type="ECO:0000313" key="3">
    <source>
        <dbReference type="EMBL" id="KPP59444.1"/>
    </source>
</evidence>
<dbReference type="PROSITE" id="PS51725">
    <property type="entry name" value="ABM"/>
    <property type="match status" value="1"/>
</dbReference>
<dbReference type="GO" id="GO:0005783">
    <property type="term" value="C:endoplasmic reticulum"/>
    <property type="evidence" value="ECO:0007669"/>
    <property type="project" value="TreeGrafter"/>
</dbReference>
<accession>A0A0P7TF75</accession>
<proteinExistence type="predicted"/>
<keyword evidence="1" id="KW-0175">Coiled coil</keyword>
<gene>
    <name evidence="3" type="ORF">Z043_122636</name>
</gene>
<comment type="caution">
    <text evidence="3">The sequence shown here is derived from an EMBL/GenBank/DDBJ whole genome shotgun (WGS) entry which is preliminary data.</text>
</comment>
<name>A0A0P7TF75_SCLFO</name>
<dbReference type="GO" id="GO:0000137">
    <property type="term" value="C:Golgi cis cisterna"/>
    <property type="evidence" value="ECO:0007669"/>
    <property type="project" value="TreeGrafter"/>
</dbReference>
<dbReference type="Proteomes" id="UP000034805">
    <property type="component" value="Unassembled WGS sequence"/>
</dbReference>